<comment type="pathway">
    <text evidence="3">Quinol/quinone metabolism; menaquinone biosynthesis.</text>
</comment>
<comment type="pathway">
    <text evidence="3">Quinol/quinone metabolism; 1,4-dihydroxy-2-naphthoate biosynthesis; 1,4-dihydroxy-2-naphthoate from chorismate: step 3/7.</text>
</comment>
<dbReference type="SUPFAM" id="SSF53474">
    <property type="entry name" value="alpha/beta-Hydrolases"/>
    <property type="match status" value="1"/>
</dbReference>
<comment type="catalytic activity">
    <reaction evidence="3">
        <text>5-enolpyruvoyl-6-hydroxy-2-succinyl-cyclohex-3-ene-1-carboxylate = (1R,6R)-6-hydroxy-2-succinyl-cyclohexa-2,4-diene-1-carboxylate + pyruvate</text>
        <dbReference type="Rhea" id="RHEA:25597"/>
        <dbReference type="ChEBI" id="CHEBI:15361"/>
        <dbReference type="ChEBI" id="CHEBI:58689"/>
        <dbReference type="ChEBI" id="CHEBI:58818"/>
        <dbReference type="EC" id="4.2.99.20"/>
    </reaction>
</comment>
<dbReference type="PANTHER" id="PTHR42916:SF1">
    <property type="entry name" value="PROTEIN PHYLLO, CHLOROPLASTIC"/>
    <property type="match status" value="1"/>
</dbReference>
<dbReference type="Pfam" id="PF00561">
    <property type="entry name" value="Abhydrolase_1"/>
    <property type="match status" value="1"/>
</dbReference>
<dbReference type="InterPro" id="IPR022485">
    <property type="entry name" value="SHCHC_synthase_MenH"/>
</dbReference>
<name>A0ABY6JAJ6_9ENTR</name>
<dbReference type="InterPro" id="IPR000073">
    <property type="entry name" value="AB_hydrolase_1"/>
</dbReference>
<dbReference type="Gene3D" id="3.40.50.1820">
    <property type="entry name" value="alpha/beta hydrolase"/>
    <property type="match status" value="1"/>
</dbReference>
<evidence type="ECO:0000313" key="7">
    <source>
        <dbReference type="Proteomes" id="UP001156318"/>
    </source>
</evidence>
<dbReference type="EC" id="4.2.99.20" evidence="3 4"/>
<feature type="domain" description="AB hydrolase-1" evidence="5">
    <location>
        <begin position="15"/>
        <end position="238"/>
    </location>
</feature>
<keyword evidence="7" id="KW-1185">Reference proteome</keyword>
<organism evidence="6 7">
    <name type="scientific">Siccibacter colletis</name>
    <dbReference type="NCBI Taxonomy" id="1505757"/>
    <lineage>
        <taxon>Bacteria</taxon>
        <taxon>Pseudomonadati</taxon>
        <taxon>Pseudomonadota</taxon>
        <taxon>Gammaproteobacteria</taxon>
        <taxon>Enterobacterales</taxon>
        <taxon>Enterobacteriaceae</taxon>
        <taxon>Siccibacter</taxon>
    </lineage>
</organism>
<sequence>MTLHAVVKPGNPALPWIVWLHGFLGSAADWQEIAPAFDHPQLLIDLPGHGGSCGIPPANFSSTHRLLQNTLFNYNILNYWLVGYSLGGRVAMSHACREPRGLQGLIVEGSHPGLTTYRERQARRESDARWVRRFTSEPLESVLQDWYAQPVFASLSPARRQAFIDQRRDNHAPALATMLHATSLGRQPNLRPYLARLPVAFHFLHGAGDTRFQAIAQDIPAQRHAIPDAGHNAHRENPQAFCACLATLLSHSTEDAP</sequence>
<keyword evidence="2 3" id="KW-0456">Lyase</keyword>
<dbReference type="InterPro" id="IPR029058">
    <property type="entry name" value="AB_hydrolase_fold"/>
</dbReference>
<comment type="similarity">
    <text evidence="3">Belongs to the AB hydrolase superfamily. MenH family.</text>
</comment>
<gene>
    <name evidence="3 6" type="primary">menH</name>
    <name evidence="6" type="ORF">KFZ77_13485</name>
</gene>
<dbReference type="EMBL" id="CP074352">
    <property type="protein sequence ID" value="UYU30870.1"/>
    <property type="molecule type" value="Genomic_DNA"/>
</dbReference>
<reference evidence="6 7" key="1">
    <citation type="submission" date="2021-05" db="EMBL/GenBank/DDBJ databases">
        <title>Isolation, identification, and the growth promoting effects of Pantoea dispersa strain YSD J2 from the aboveground leaves of Cyperus esculentus L.Var. Sativus.</title>
        <authorList>
            <person name="Wang S."/>
            <person name="Tang X.M."/>
            <person name="Huang Y.N."/>
        </authorList>
    </citation>
    <scope>NUCLEOTIDE SEQUENCE [LARGE SCALE GENOMIC DNA]</scope>
    <source>
        <strain evidence="7">YSD YN2</strain>
    </source>
</reference>
<dbReference type="NCBIfam" id="TIGR03695">
    <property type="entry name" value="menH_SHCHC"/>
    <property type="match status" value="1"/>
</dbReference>
<evidence type="ECO:0000256" key="1">
    <source>
        <dbReference type="ARBA" id="ARBA00022428"/>
    </source>
</evidence>
<evidence type="ECO:0000256" key="4">
    <source>
        <dbReference type="NCBIfam" id="TIGR03695"/>
    </source>
</evidence>
<protein>
    <recommendedName>
        <fullName evidence="3 4">2-succinyl-6-hydroxy-2,4-cyclohexadiene-1-carboxylate synthase</fullName>
        <shortName evidence="3">SHCHC synthase</shortName>
        <ecNumber evidence="3 4">4.2.99.20</ecNumber>
    </recommendedName>
</protein>
<keyword evidence="1 3" id="KW-0474">Menaquinone biosynthesis</keyword>
<dbReference type="GO" id="GO:0070205">
    <property type="term" value="F:2-succinyl-6-hydroxy-2,4-cyclohexadiene-1-carboxylate synthase activity"/>
    <property type="evidence" value="ECO:0007669"/>
    <property type="project" value="UniProtKB-EC"/>
</dbReference>
<evidence type="ECO:0000313" key="6">
    <source>
        <dbReference type="EMBL" id="UYU30870.1"/>
    </source>
</evidence>
<proteinExistence type="inferred from homology"/>
<evidence type="ECO:0000256" key="2">
    <source>
        <dbReference type="ARBA" id="ARBA00023239"/>
    </source>
</evidence>
<accession>A0ABY6JAJ6</accession>
<evidence type="ECO:0000256" key="3">
    <source>
        <dbReference type="HAMAP-Rule" id="MF_01660"/>
    </source>
</evidence>
<comment type="subunit">
    <text evidence="3">Monomer.</text>
</comment>
<dbReference type="NCBIfam" id="NF008340">
    <property type="entry name" value="PRK11126.1"/>
    <property type="match status" value="1"/>
</dbReference>
<dbReference type="HAMAP" id="MF_01660">
    <property type="entry name" value="MenH"/>
    <property type="match status" value="1"/>
</dbReference>
<comment type="function">
    <text evidence="3">Catalyzes a proton abstraction reaction that results in 2,5-elimination of pyruvate from 2-succinyl-5-enolpyruvyl-6-hydroxy-3-cyclohexene-1-carboxylate (SEPHCHC) and the formation of 2-succinyl-6-hydroxy-2,4-cyclohexadiene-1-carboxylate (SHCHC).</text>
</comment>
<evidence type="ECO:0000259" key="5">
    <source>
        <dbReference type="Pfam" id="PF00561"/>
    </source>
</evidence>
<dbReference type="PANTHER" id="PTHR42916">
    <property type="entry name" value="2-SUCCINYL-5-ENOLPYRUVYL-6-HYDROXY-3-CYCLOHEXENE-1-CARBOXYLATE SYNTHASE"/>
    <property type="match status" value="1"/>
</dbReference>
<dbReference type="Proteomes" id="UP001156318">
    <property type="component" value="Chromosome"/>
</dbReference>
<dbReference type="RefSeq" id="WP_264384492.1">
    <property type="nucleotide sequence ID" value="NZ_CP074352.1"/>
</dbReference>